<evidence type="ECO:0000256" key="1">
    <source>
        <dbReference type="SAM" id="Phobius"/>
    </source>
</evidence>
<dbReference type="OrthoDB" id="6504948at2"/>
<keyword evidence="1" id="KW-1133">Transmembrane helix</keyword>
<dbReference type="PATRIC" id="fig|1354272.4.peg.1401"/>
<reference evidence="2 3" key="1">
    <citation type="submission" date="2016-04" db="EMBL/GenBank/DDBJ databases">
        <title>ATOL: Assembling a taxonomically balanced genome-scale reconstruction of the evolutionary history of the Enterobacteriaceae.</title>
        <authorList>
            <person name="Plunkett G.III."/>
            <person name="Neeno-Eckwall E.C."/>
            <person name="Glasner J.D."/>
            <person name="Perna N.T."/>
        </authorList>
    </citation>
    <scope>NUCLEOTIDE SEQUENCE [LARGE SCALE GENOMIC DNA]</scope>
    <source>
        <strain evidence="2 3">ATCC 35613</strain>
    </source>
</reference>
<keyword evidence="1" id="KW-0812">Transmembrane</keyword>
<organism evidence="2 3">
    <name type="scientific">Providencia heimbachae ATCC 35613</name>
    <dbReference type="NCBI Taxonomy" id="1354272"/>
    <lineage>
        <taxon>Bacteria</taxon>
        <taxon>Pseudomonadati</taxon>
        <taxon>Pseudomonadota</taxon>
        <taxon>Gammaproteobacteria</taxon>
        <taxon>Enterobacterales</taxon>
        <taxon>Morganellaceae</taxon>
        <taxon>Providencia</taxon>
    </lineage>
</organism>
<dbReference type="InterPro" id="IPR025612">
    <property type="entry name" value="YqjK"/>
</dbReference>
<gene>
    <name evidence="2" type="ORF">M998_1381</name>
</gene>
<name>A0A1B7JXT0_9GAMM</name>
<evidence type="ECO:0000313" key="2">
    <source>
        <dbReference type="EMBL" id="OAT52702.1"/>
    </source>
</evidence>
<dbReference type="EMBL" id="LXEW01000021">
    <property type="protein sequence ID" value="OAT52702.1"/>
    <property type="molecule type" value="Genomic_DNA"/>
</dbReference>
<accession>A0A1B7JXT0</accession>
<dbReference type="AlphaFoldDB" id="A0A1B7JXT0"/>
<protein>
    <submittedName>
        <fullName evidence="2">Inner membrane protein</fullName>
    </submittedName>
</protein>
<evidence type="ECO:0000313" key="3">
    <source>
        <dbReference type="Proteomes" id="UP000078224"/>
    </source>
</evidence>
<keyword evidence="1" id="KW-0472">Membrane</keyword>
<comment type="caution">
    <text evidence="2">The sequence shown here is derived from an EMBL/GenBank/DDBJ whole genome shotgun (WGS) entry which is preliminary data.</text>
</comment>
<keyword evidence="3" id="KW-1185">Reference proteome</keyword>
<dbReference type="Proteomes" id="UP000078224">
    <property type="component" value="Unassembled WGS sequence"/>
</dbReference>
<dbReference type="Pfam" id="PF13997">
    <property type="entry name" value="YqjK"/>
    <property type="match status" value="1"/>
</dbReference>
<sequence length="96" mass="10875">MSKSKHQLLIARKQRLVSQIEQQRIDLSAASRDWLQATSTFDKAWQTVVTFKPIFIAATGLISIYTLKSPKRIFSLGKKALATWSLVRTLQSAVKK</sequence>
<proteinExistence type="predicted"/>
<feature type="transmembrane region" description="Helical" evidence="1">
    <location>
        <begin position="44"/>
        <end position="67"/>
    </location>
</feature>